<evidence type="ECO:0000313" key="10">
    <source>
        <dbReference type="Proteomes" id="UP001497623"/>
    </source>
</evidence>
<feature type="non-terminal residue" evidence="9">
    <location>
        <position position="508"/>
    </location>
</feature>
<dbReference type="PANTHER" id="PTHR15944:SF0">
    <property type="entry name" value="PRENYLCYSTEINE LYASE DOMAIN-CONTAINING PROTEIN"/>
    <property type="match status" value="1"/>
</dbReference>
<keyword evidence="7" id="KW-0325">Glycoprotein</keyword>
<dbReference type="InterPro" id="IPR010795">
    <property type="entry name" value="Prenylcys_lyase"/>
</dbReference>
<dbReference type="Proteomes" id="UP001497623">
    <property type="component" value="Unassembled WGS sequence"/>
</dbReference>
<feature type="domain" description="Prenylcysteine lyase" evidence="8">
    <location>
        <begin position="132"/>
        <end position="497"/>
    </location>
</feature>
<evidence type="ECO:0000256" key="5">
    <source>
        <dbReference type="ARBA" id="ARBA00022827"/>
    </source>
</evidence>
<evidence type="ECO:0000259" key="8">
    <source>
        <dbReference type="Pfam" id="PF07156"/>
    </source>
</evidence>
<dbReference type="GO" id="GO:0001735">
    <property type="term" value="F:prenylcysteine oxidase activity"/>
    <property type="evidence" value="ECO:0007669"/>
    <property type="project" value="InterPro"/>
</dbReference>
<reference evidence="9 10" key="1">
    <citation type="submission" date="2024-05" db="EMBL/GenBank/DDBJ databases">
        <authorList>
            <person name="Wallberg A."/>
        </authorList>
    </citation>
    <scope>NUCLEOTIDE SEQUENCE [LARGE SCALE GENOMIC DNA]</scope>
</reference>
<dbReference type="AlphaFoldDB" id="A0AAV2RZE7"/>
<evidence type="ECO:0000256" key="1">
    <source>
        <dbReference type="ARBA" id="ARBA00001974"/>
    </source>
</evidence>
<dbReference type="EMBL" id="CAXKWB010040096">
    <property type="protein sequence ID" value="CAL4154320.1"/>
    <property type="molecule type" value="Genomic_DNA"/>
</dbReference>
<evidence type="ECO:0000256" key="2">
    <source>
        <dbReference type="ARBA" id="ARBA00009967"/>
    </source>
</evidence>
<dbReference type="Gene3D" id="3.50.50.60">
    <property type="entry name" value="FAD/NAD(P)-binding domain"/>
    <property type="match status" value="1"/>
</dbReference>
<keyword evidence="6" id="KW-0560">Oxidoreductase</keyword>
<evidence type="ECO:0000256" key="6">
    <source>
        <dbReference type="ARBA" id="ARBA00023002"/>
    </source>
</evidence>
<evidence type="ECO:0000313" key="9">
    <source>
        <dbReference type="EMBL" id="CAL4154320.1"/>
    </source>
</evidence>
<protein>
    <recommendedName>
        <fullName evidence="8">Prenylcysteine lyase domain-containing protein</fullName>
    </recommendedName>
</protein>
<dbReference type="GO" id="GO:0030328">
    <property type="term" value="P:prenylcysteine catabolic process"/>
    <property type="evidence" value="ECO:0007669"/>
    <property type="project" value="InterPro"/>
</dbReference>
<dbReference type="Pfam" id="PF07156">
    <property type="entry name" value="Prenylcys_lyase"/>
    <property type="match status" value="1"/>
</dbReference>
<dbReference type="SUPFAM" id="SSF51905">
    <property type="entry name" value="FAD/NAD(P)-binding domain"/>
    <property type="match status" value="1"/>
</dbReference>
<accession>A0AAV2RZE7</accession>
<comment type="caution">
    <text evidence="9">The sequence shown here is derived from an EMBL/GenBank/DDBJ whole genome shotgun (WGS) entry which is preliminary data.</text>
</comment>
<keyword evidence="3" id="KW-0285">Flavoprotein</keyword>
<keyword evidence="10" id="KW-1185">Reference proteome</keyword>
<dbReference type="Pfam" id="PF13450">
    <property type="entry name" value="NAD_binding_8"/>
    <property type="match status" value="1"/>
</dbReference>
<comment type="similarity">
    <text evidence="2">Belongs to the prenylcysteine oxidase family.</text>
</comment>
<keyword evidence="4" id="KW-0732">Signal</keyword>
<dbReference type="PANTHER" id="PTHR15944">
    <property type="entry name" value="FARNESYLCYSTEINE LYASE"/>
    <property type="match status" value="1"/>
</dbReference>
<evidence type="ECO:0000256" key="4">
    <source>
        <dbReference type="ARBA" id="ARBA00022729"/>
    </source>
</evidence>
<comment type="cofactor">
    <cofactor evidence="1">
        <name>FAD</name>
        <dbReference type="ChEBI" id="CHEBI:57692"/>
    </cofactor>
</comment>
<gene>
    <name evidence="9" type="ORF">MNOR_LOCUS31310</name>
</gene>
<organism evidence="9 10">
    <name type="scientific">Meganyctiphanes norvegica</name>
    <name type="common">Northern krill</name>
    <name type="synonym">Thysanopoda norvegica</name>
    <dbReference type="NCBI Taxonomy" id="48144"/>
    <lineage>
        <taxon>Eukaryota</taxon>
        <taxon>Metazoa</taxon>
        <taxon>Ecdysozoa</taxon>
        <taxon>Arthropoda</taxon>
        <taxon>Crustacea</taxon>
        <taxon>Multicrustacea</taxon>
        <taxon>Malacostraca</taxon>
        <taxon>Eumalacostraca</taxon>
        <taxon>Eucarida</taxon>
        <taxon>Euphausiacea</taxon>
        <taxon>Euphausiidae</taxon>
        <taxon>Meganyctiphanes</taxon>
    </lineage>
</organism>
<dbReference type="InterPro" id="IPR036188">
    <property type="entry name" value="FAD/NAD-bd_sf"/>
</dbReference>
<name>A0AAV2RZE7_MEGNR</name>
<evidence type="ECO:0000256" key="3">
    <source>
        <dbReference type="ARBA" id="ARBA00022630"/>
    </source>
</evidence>
<keyword evidence="5" id="KW-0274">FAD</keyword>
<dbReference type="InterPro" id="IPR017046">
    <property type="entry name" value="Prenylcysteine_Oxase1"/>
</dbReference>
<evidence type="ECO:0000256" key="7">
    <source>
        <dbReference type="ARBA" id="ARBA00023180"/>
    </source>
</evidence>
<sequence length="508" mass="57303">MEVYYKSIRALGLYFSFFQTLLPEVYALNDNLGHAEKIPRIAVIGGGIGGTSAAYFLHDLFGDNLLLDIYEPGPIGGRLATVPIGEKYYEVGGAIIHPKNMYMVNFVKQLGLKKLGDCSGSLGIYDGNEYVFRDSSWSIVSLARLFYRYGWDVYRLNELTKNMLDNFARIYTLQDGGAAYRKVESMLEAMDPQFNEMRHYSTKDWLTKLGFKHLMIDELVTAATRTNYGQSTALQAFCGSIAVAGASPDLWAVEGGNKRVPEELLISSRGSLLRRMVTHLTPGSDGGFTVTSVDEFEMKDHLFEEGHKEDVAMEDNSSARKQDYDIVIIATPLTTDKRTFQLQNFTKDFQFPGQYERILATMVQGKIRPESLKFTSQDPLDEILATNPKLIFNSIGRQHPVDGECLKDKDVWKVFSPKPLTEIQLNYFFENINSSTVIDWLAYPHYESDQSLGEFELQPGLYYVNAIEYAGSAMEMSAISGKNAALLAYKFWMDDEEAGRKKLSKDEL</sequence>
<dbReference type="GO" id="GO:0030327">
    <property type="term" value="P:prenylated protein catabolic process"/>
    <property type="evidence" value="ECO:0007669"/>
    <property type="project" value="TreeGrafter"/>
</dbReference>
<proteinExistence type="inferred from homology"/>